<accession>A0A4C1VM80</accession>
<evidence type="ECO:0000256" key="1">
    <source>
        <dbReference type="SAM" id="MobiDB-lite"/>
    </source>
</evidence>
<dbReference type="AlphaFoldDB" id="A0A4C1VM80"/>
<evidence type="ECO:0000313" key="2">
    <source>
        <dbReference type="EMBL" id="GBP38984.1"/>
    </source>
</evidence>
<gene>
    <name evidence="2" type="ORF">EVAR_95604_1</name>
</gene>
<keyword evidence="3" id="KW-1185">Reference proteome</keyword>
<sequence>MTDAHTTDTAGSTTLAPPLTVTELPQRAPASARPVMTHASPVFAHATSSILKNFKPYKINFVEERLTPTGVSGTEYTSEISVLSSFALTPQDMYSEAC</sequence>
<dbReference type="EMBL" id="BGZK01000357">
    <property type="protein sequence ID" value="GBP38984.1"/>
    <property type="molecule type" value="Genomic_DNA"/>
</dbReference>
<dbReference type="Proteomes" id="UP000299102">
    <property type="component" value="Unassembled WGS sequence"/>
</dbReference>
<reference evidence="2 3" key="1">
    <citation type="journal article" date="2019" name="Commun. Biol.">
        <title>The bagworm genome reveals a unique fibroin gene that provides high tensile strength.</title>
        <authorList>
            <person name="Kono N."/>
            <person name="Nakamura H."/>
            <person name="Ohtoshi R."/>
            <person name="Tomita M."/>
            <person name="Numata K."/>
            <person name="Arakawa K."/>
        </authorList>
    </citation>
    <scope>NUCLEOTIDE SEQUENCE [LARGE SCALE GENOMIC DNA]</scope>
</reference>
<comment type="caution">
    <text evidence="2">The sequence shown here is derived from an EMBL/GenBank/DDBJ whole genome shotgun (WGS) entry which is preliminary data.</text>
</comment>
<evidence type="ECO:0000313" key="3">
    <source>
        <dbReference type="Proteomes" id="UP000299102"/>
    </source>
</evidence>
<protein>
    <submittedName>
        <fullName evidence="2">Uncharacterized protein</fullName>
    </submittedName>
</protein>
<organism evidence="2 3">
    <name type="scientific">Eumeta variegata</name>
    <name type="common">Bagworm moth</name>
    <name type="synonym">Eumeta japonica</name>
    <dbReference type="NCBI Taxonomy" id="151549"/>
    <lineage>
        <taxon>Eukaryota</taxon>
        <taxon>Metazoa</taxon>
        <taxon>Ecdysozoa</taxon>
        <taxon>Arthropoda</taxon>
        <taxon>Hexapoda</taxon>
        <taxon>Insecta</taxon>
        <taxon>Pterygota</taxon>
        <taxon>Neoptera</taxon>
        <taxon>Endopterygota</taxon>
        <taxon>Lepidoptera</taxon>
        <taxon>Glossata</taxon>
        <taxon>Ditrysia</taxon>
        <taxon>Tineoidea</taxon>
        <taxon>Psychidae</taxon>
        <taxon>Oiketicinae</taxon>
        <taxon>Eumeta</taxon>
    </lineage>
</organism>
<name>A0A4C1VM80_EUMVA</name>
<proteinExistence type="predicted"/>
<feature type="region of interest" description="Disordered" evidence="1">
    <location>
        <begin position="1"/>
        <end position="34"/>
    </location>
</feature>